<feature type="region of interest" description="Disordered" evidence="7">
    <location>
        <begin position="567"/>
        <end position="596"/>
    </location>
</feature>
<dbReference type="InterPro" id="IPR022684">
    <property type="entry name" value="Calpain_cysteine_protease"/>
</dbReference>
<name>A0A9N9B4F4_9GLOM</name>
<feature type="region of interest" description="Disordered" evidence="7">
    <location>
        <begin position="484"/>
        <end position="525"/>
    </location>
</feature>
<keyword evidence="2 6" id="KW-0645">Protease</keyword>
<dbReference type="Proteomes" id="UP000789831">
    <property type="component" value="Unassembled WGS sequence"/>
</dbReference>
<evidence type="ECO:0000313" key="9">
    <source>
        <dbReference type="EMBL" id="CAG8552746.1"/>
    </source>
</evidence>
<evidence type="ECO:0000256" key="2">
    <source>
        <dbReference type="ARBA" id="ARBA00022670"/>
    </source>
</evidence>
<organism evidence="9 10">
    <name type="scientific">Ambispora gerdemannii</name>
    <dbReference type="NCBI Taxonomy" id="144530"/>
    <lineage>
        <taxon>Eukaryota</taxon>
        <taxon>Fungi</taxon>
        <taxon>Fungi incertae sedis</taxon>
        <taxon>Mucoromycota</taxon>
        <taxon>Glomeromycotina</taxon>
        <taxon>Glomeromycetes</taxon>
        <taxon>Archaeosporales</taxon>
        <taxon>Ambisporaceae</taxon>
        <taxon>Ambispora</taxon>
    </lineage>
</organism>
<evidence type="ECO:0000256" key="6">
    <source>
        <dbReference type="PROSITE-ProRule" id="PRU00239"/>
    </source>
</evidence>
<evidence type="ECO:0000256" key="5">
    <source>
        <dbReference type="PIRSR" id="PIRSR622684-1"/>
    </source>
</evidence>
<evidence type="ECO:0000256" key="1">
    <source>
        <dbReference type="ARBA" id="ARBA00007623"/>
    </source>
</evidence>
<feature type="active site" evidence="5 6">
    <location>
        <position position="145"/>
    </location>
</feature>
<feature type="compositionally biased region" description="Basic residues" evidence="7">
    <location>
        <begin position="1"/>
        <end position="10"/>
    </location>
</feature>
<dbReference type="PROSITE" id="PS00139">
    <property type="entry name" value="THIOL_PROTEASE_CYS"/>
    <property type="match status" value="1"/>
</dbReference>
<dbReference type="OrthoDB" id="2418695at2759"/>
<dbReference type="SUPFAM" id="SSF54001">
    <property type="entry name" value="Cysteine proteinases"/>
    <property type="match status" value="1"/>
</dbReference>
<proteinExistence type="inferred from homology"/>
<dbReference type="PRINTS" id="PR00704">
    <property type="entry name" value="CALPAIN"/>
</dbReference>
<evidence type="ECO:0000313" key="10">
    <source>
        <dbReference type="Proteomes" id="UP000789831"/>
    </source>
</evidence>
<reference evidence="9" key="1">
    <citation type="submission" date="2021-06" db="EMBL/GenBank/DDBJ databases">
        <authorList>
            <person name="Kallberg Y."/>
            <person name="Tangrot J."/>
            <person name="Rosling A."/>
        </authorList>
    </citation>
    <scope>NUCLEOTIDE SEQUENCE</scope>
    <source>
        <strain evidence="9">MT106</strain>
    </source>
</reference>
<dbReference type="InterPro" id="IPR000169">
    <property type="entry name" value="Pept_cys_AS"/>
</dbReference>
<dbReference type="Pfam" id="PF00648">
    <property type="entry name" value="Peptidase_C2"/>
    <property type="match status" value="1"/>
</dbReference>
<dbReference type="AlphaFoldDB" id="A0A9N9B4F4"/>
<dbReference type="PANTHER" id="PTHR10183:SF379">
    <property type="entry name" value="CALPAIN-5"/>
    <property type="match status" value="1"/>
</dbReference>
<evidence type="ECO:0000256" key="7">
    <source>
        <dbReference type="SAM" id="MobiDB-lite"/>
    </source>
</evidence>
<dbReference type="GO" id="GO:0004198">
    <property type="term" value="F:calcium-dependent cysteine-type endopeptidase activity"/>
    <property type="evidence" value="ECO:0007669"/>
    <property type="project" value="InterPro"/>
</dbReference>
<keyword evidence="4 6" id="KW-0788">Thiol protease</keyword>
<keyword evidence="10" id="KW-1185">Reference proteome</keyword>
<dbReference type="PANTHER" id="PTHR10183">
    <property type="entry name" value="CALPAIN"/>
    <property type="match status" value="1"/>
</dbReference>
<dbReference type="Gene3D" id="3.90.70.10">
    <property type="entry name" value="Cysteine proteinases"/>
    <property type="match status" value="1"/>
</dbReference>
<dbReference type="InterPro" id="IPR001300">
    <property type="entry name" value="Peptidase_C2_calpain_cat"/>
</dbReference>
<dbReference type="SMART" id="SM00230">
    <property type="entry name" value="CysPc"/>
    <property type="match status" value="1"/>
</dbReference>
<comment type="similarity">
    <text evidence="1">Belongs to the peptidase C2 family.</text>
</comment>
<evidence type="ECO:0000259" key="8">
    <source>
        <dbReference type="PROSITE" id="PS50203"/>
    </source>
</evidence>
<dbReference type="PROSITE" id="PS50203">
    <property type="entry name" value="CALPAIN_CAT"/>
    <property type="match status" value="1"/>
</dbReference>
<accession>A0A9N9B4F4</accession>
<dbReference type="CDD" id="cd00044">
    <property type="entry name" value="CysPc"/>
    <property type="match status" value="1"/>
</dbReference>
<protein>
    <submittedName>
        <fullName evidence="9">7108_t:CDS:1</fullName>
    </submittedName>
</protein>
<feature type="active site" evidence="5 6">
    <location>
        <position position="317"/>
    </location>
</feature>
<evidence type="ECO:0000256" key="4">
    <source>
        <dbReference type="ARBA" id="ARBA00022807"/>
    </source>
</evidence>
<dbReference type="EMBL" id="CAJVPL010001103">
    <property type="protein sequence ID" value="CAG8552746.1"/>
    <property type="molecule type" value="Genomic_DNA"/>
</dbReference>
<feature type="domain" description="Calpain catalytic" evidence="8">
    <location>
        <begin position="86"/>
        <end position="373"/>
    </location>
</feature>
<feature type="compositionally biased region" description="Basic and acidic residues" evidence="7">
    <location>
        <begin position="11"/>
        <end position="23"/>
    </location>
</feature>
<feature type="compositionally biased region" description="Low complexity" evidence="7">
    <location>
        <begin position="512"/>
        <end position="525"/>
    </location>
</feature>
<dbReference type="GO" id="GO:0006508">
    <property type="term" value="P:proteolysis"/>
    <property type="evidence" value="ECO:0007669"/>
    <property type="project" value="UniProtKB-KW"/>
</dbReference>
<evidence type="ECO:0000256" key="3">
    <source>
        <dbReference type="ARBA" id="ARBA00022801"/>
    </source>
</evidence>
<keyword evidence="3 6" id="KW-0378">Hydrolase</keyword>
<sequence>MPKGNKKRNSKPKEENQQQKAKEANQVQTSAAKKTLRRLRNEQQIERLTLKVPHGISATLNLHKAINTTKEKVKRIAKECRRLNIKFLDREFDVSDFEPCLYNLHEVDYSGVNDTKRVNKLYKEPKFYADGVSPGDVRQGIIGDCWFLSAVSTCTNIKGVIETICVARDEQVGVYGFIFFKDGDWVSTVVDDQLFVSTIGGSSVIAVAQCKDPNETWLPLLEKAYAKIHGDYESIDGGSVSDALEDFTGGVSTLYATSELLDIDRLWREDFLNVNKTVLFGCGRAGLGDASGIIDGHAYSVLDATEYQGVKLVKVRNPWGNVEWSGAWSDGSETWTPESMATLKHRFGDDGIFWISYADFLDFFNYLFKCRIFDDSWNVYSTWINYNVEPKSDGRFNLKLSKKAKVIIVLQQPDRRYLHEPPAYLYQLAFRVVEEGSSTYLIRSPYTKTLDPCERNINLEIELEAGSYEIIPRIEAFPNPYAEISKQPNETQPAQDLPGQVDLDQTEDENVNPESTTVTTETTESPTQIVYSAKLAMKKDKFASKLSWDLKLGIRVYTQSDGVSVEAYEGPYPVSKDKNLLEEEDQDPEAETTITD</sequence>
<feature type="region of interest" description="Disordered" evidence="7">
    <location>
        <begin position="1"/>
        <end position="35"/>
    </location>
</feature>
<feature type="active site" evidence="5 6">
    <location>
        <position position="297"/>
    </location>
</feature>
<gene>
    <name evidence="9" type="ORF">AGERDE_LOCUS6750</name>
</gene>
<dbReference type="InterPro" id="IPR038765">
    <property type="entry name" value="Papain-like_cys_pep_sf"/>
</dbReference>
<comment type="caution">
    <text evidence="9">The sequence shown here is derived from an EMBL/GenBank/DDBJ whole genome shotgun (WGS) entry which is preliminary data.</text>
</comment>